<gene>
    <name evidence="2" type="ORF">SAMN04489747_3291</name>
</gene>
<keyword evidence="1" id="KW-0812">Transmembrane</keyword>
<keyword evidence="1" id="KW-0472">Membrane</keyword>
<accession>A0A1G7CJI7</accession>
<evidence type="ECO:0000256" key="1">
    <source>
        <dbReference type="SAM" id="Phobius"/>
    </source>
</evidence>
<evidence type="ECO:0000313" key="3">
    <source>
        <dbReference type="Proteomes" id="UP000198546"/>
    </source>
</evidence>
<dbReference type="InterPro" id="IPR021215">
    <property type="entry name" value="DUF2752"/>
</dbReference>
<protein>
    <recommendedName>
        <fullName evidence="4">DUF2752 domain-containing protein</fullName>
    </recommendedName>
</protein>
<proteinExistence type="predicted"/>
<feature type="transmembrane region" description="Helical" evidence="1">
    <location>
        <begin position="68"/>
        <end position="89"/>
    </location>
</feature>
<name>A0A1G7CJI7_9ACTN</name>
<dbReference type="Pfam" id="PF10825">
    <property type="entry name" value="DUF2752"/>
    <property type="match status" value="1"/>
</dbReference>
<dbReference type="EMBL" id="LT629688">
    <property type="protein sequence ID" value="SDE39479.1"/>
    <property type="molecule type" value="Genomic_DNA"/>
</dbReference>
<reference evidence="2 3" key="1">
    <citation type="submission" date="2016-10" db="EMBL/GenBank/DDBJ databases">
        <authorList>
            <person name="de Groot N.N."/>
        </authorList>
    </citation>
    <scope>NUCLEOTIDE SEQUENCE [LARGE SCALE GENOMIC DNA]</scope>
    <source>
        <strain evidence="2 3">MON 2.2</strain>
    </source>
</reference>
<organism evidence="2 3">
    <name type="scientific">Auraticoccus monumenti</name>
    <dbReference type="NCBI Taxonomy" id="675864"/>
    <lineage>
        <taxon>Bacteria</taxon>
        <taxon>Bacillati</taxon>
        <taxon>Actinomycetota</taxon>
        <taxon>Actinomycetes</taxon>
        <taxon>Propionibacteriales</taxon>
        <taxon>Propionibacteriaceae</taxon>
        <taxon>Auraticoccus</taxon>
    </lineage>
</organism>
<dbReference type="STRING" id="675864.SAMN04489747_3291"/>
<evidence type="ECO:0000313" key="2">
    <source>
        <dbReference type="EMBL" id="SDE39479.1"/>
    </source>
</evidence>
<keyword evidence="1" id="KW-1133">Transmembrane helix</keyword>
<dbReference type="Proteomes" id="UP000198546">
    <property type="component" value="Chromosome i"/>
</dbReference>
<evidence type="ECO:0008006" key="4">
    <source>
        <dbReference type="Google" id="ProtNLM"/>
    </source>
</evidence>
<sequence>MVSRRAGTRLAGVGVVAASGLALSALYQFTGLGIACPFLQLTGWECPLCGGTRMGAALLRGDVAAAWYLNPVALVGLGVLAVLSLVWFAQWRGVRGPGVPRRWRAALRSVPDAVWTTLWLGGAVVWTLARNLQ</sequence>
<keyword evidence="3" id="KW-1185">Reference proteome</keyword>
<dbReference type="AlphaFoldDB" id="A0A1G7CJI7"/>
<feature type="transmembrane region" description="Helical" evidence="1">
    <location>
        <begin position="110"/>
        <end position="129"/>
    </location>
</feature>